<comment type="similarity">
    <text evidence="1">Belongs to the ATP-dependent DNA ligase family.</text>
</comment>
<name>A0ABS5FSU7_9BRAD</name>
<dbReference type="SUPFAM" id="SSF56091">
    <property type="entry name" value="DNA ligase/mRNA capping enzyme, catalytic domain"/>
    <property type="match status" value="1"/>
</dbReference>
<accession>A0ABS5FSU7</accession>
<comment type="catalytic activity">
    <reaction evidence="4">
        <text>ATP + (deoxyribonucleotide)n-3'-hydroxyl + 5'-phospho-(deoxyribonucleotide)m = (deoxyribonucleotide)n+m + AMP + diphosphate.</text>
        <dbReference type="EC" id="6.5.1.1"/>
    </reaction>
</comment>
<dbReference type="Pfam" id="PF04679">
    <property type="entry name" value="DNA_ligase_A_C"/>
    <property type="match status" value="1"/>
</dbReference>
<reference evidence="7" key="1">
    <citation type="journal article" date="2021" name="ISME J.">
        <title>Evolutionary origin and ecological implication of a unique nif island in free-living Bradyrhizobium lineages.</title>
        <authorList>
            <person name="Tao J."/>
        </authorList>
    </citation>
    <scope>NUCLEOTIDE SEQUENCE [LARGE SCALE GENOMIC DNA]</scope>
    <source>
        <strain evidence="7">SZCCT0434</strain>
    </source>
</reference>
<sequence>MSRKSTLPKRLQPTLATLTDAPFYDPDWVFEDKYDGFRLISEIRRGKVALYSRNGKIISRSYIEVAQALEGVEGDAVIDGELVAIGTDGISHFQLLQNALRHEAKLLYCAFDLMFADGEDLRILPLLERKKRLKAVLPRHNLIAFSTHRKGDGKKFFAEAGRKRLEGIMAKRADSLYASGRRTADWLKVKTAQRQEVVIGGLTAPRRTRPFFGALVLAVRQDTGWRYIGHVGTGFSHQTLKELHGRLARLETDRSPFPIRVKDEHVTTWVRPFLVAEVKFAEWTSKGELRQPVYLGLRADKKAKDVVCERPRAEIAGRHCRTSEPIAASDLYCTRSQIRRMPRWTYDAPAGQQR</sequence>
<dbReference type="Gene3D" id="3.30.470.30">
    <property type="entry name" value="DNA ligase/mRNA capping enzyme"/>
    <property type="match status" value="1"/>
</dbReference>
<keyword evidence="3 6" id="KW-0436">Ligase</keyword>
<comment type="caution">
    <text evidence="6">The sequence shown here is derived from an EMBL/GenBank/DDBJ whole genome shotgun (WGS) entry which is preliminary data.</text>
</comment>
<dbReference type="NCBIfam" id="TIGR02779">
    <property type="entry name" value="NHEJ_ligase_lig"/>
    <property type="match status" value="1"/>
</dbReference>
<dbReference type="GO" id="GO:0016874">
    <property type="term" value="F:ligase activity"/>
    <property type="evidence" value="ECO:0007669"/>
    <property type="project" value="UniProtKB-KW"/>
</dbReference>
<evidence type="ECO:0000256" key="4">
    <source>
        <dbReference type="ARBA" id="ARBA00034003"/>
    </source>
</evidence>
<dbReference type="PANTHER" id="PTHR45674">
    <property type="entry name" value="DNA LIGASE 1/3 FAMILY MEMBER"/>
    <property type="match status" value="1"/>
</dbReference>
<dbReference type="RefSeq" id="WP_212494464.1">
    <property type="nucleotide sequence ID" value="NZ_JAFCJH010000044.1"/>
</dbReference>
<feature type="domain" description="ATP-dependent DNA ligase family profile" evidence="5">
    <location>
        <begin position="99"/>
        <end position="190"/>
    </location>
</feature>
<dbReference type="Proteomes" id="UP001315278">
    <property type="component" value="Unassembled WGS sequence"/>
</dbReference>
<gene>
    <name evidence="6" type="primary">ligD</name>
    <name evidence="6" type="ORF">JQ615_31005</name>
</gene>
<dbReference type="Gene3D" id="2.40.50.140">
    <property type="entry name" value="Nucleic acid-binding proteins"/>
    <property type="match status" value="1"/>
</dbReference>
<dbReference type="CDD" id="cd07971">
    <property type="entry name" value="OBF_DNA_ligase_LigD"/>
    <property type="match status" value="1"/>
</dbReference>
<dbReference type="PANTHER" id="PTHR45674:SF4">
    <property type="entry name" value="DNA LIGASE 1"/>
    <property type="match status" value="1"/>
</dbReference>
<keyword evidence="7" id="KW-1185">Reference proteome</keyword>
<organism evidence="6 7">
    <name type="scientific">Bradyrhizobium jicamae</name>
    <dbReference type="NCBI Taxonomy" id="280332"/>
    <lineage>
        <taxon>Bacteria</taxon>
        <taxon>Pseudomonadati</taxon>
        <taxon>Pseudomonadota</taxon>
        <taxon>Alphaproteobacteria</taxon>
        <taxon>Hyphomicrobiales</taxon>
        <taxon>Nitrobacteraceae</taxon>
        <taxon>Bradyrhizobium</taxon>
    </lineage>
</organism>
<protein>
    <recommendedName>
        <fullName evidence="2">DNA ligase (ATP)</fullName>
        <ecNumber evidence="2">6.5.1.1</ecNumber>
    </recommendedName>
</protein>
<dbReference type="EMBL" id="JAFCJH010000044">
    <property type="protein sequence ID" value="MBR0799810.1"/>
    <property type="molecule type" value="Genomic_DNA"/>
</dbReference>
<dbReference type="InterPro" id="IPR012310">
    <property type="entry name" value="DNA_ligase_ATP-dep_cent"/>
</dbReference>
<proteinExistence type="inferred from homology"/>
<evidence type="ECO:0000313" key="6">
    <source>
        <dbReference type="EMBL" id="MBR0799810.1"/>
    </source>
</evidence>
<dbReference type="CDD" id="cd07906">
    <property type="entry name" value="Adenylation_DNA_ligase_LigD_LigC"/>
    <property type="match status" value="1"/>
</dbReference>
<evidence type="ECO:0000259" key="5">
    <source>
        <dbReference type="PROSITE" id="PS50160"/>
    </source>
</evidence>
<evidence type="ECO:0000256" key="2">
    <source>
        <dbReference type="ARBA" id="ARBA00012727"/>
    </source>
</evidence>
<evidence type="ECO:0000313" key="7">
    <source>
        <dbReference type="Proteomes" id="UP001315278"/>
    </source>
</evidence>
<dbReference type="EC" id="6.5.1.1" evidence="2"/>
<dbReference type="InterPro" id="IPR050191">
    <property type="entry name" value="ATP-dep_DNA_ligase"/>
</dbReference>
<dbReference type="PROSITE" id="PS50160">
    <property type="entry name" value="DNA_LIGASE_A3"/>
    <property type="match status" value="1"/>
</dbReference>
<dbReference type="SUPFAM" id="SSF50249">
    <property type="entry name" value="Nucleic acid-binding proteins"/>
    <property type="match status" value="1"/>
</dbReference>
<dbReference type="InterPro" id="IPR012309">
    <property type="entry name" value="DNA_ligase_ATP-dep_C"/>
</dbReference>
<dbReference type="Pfam" id="PF01068">
    <property type="entry name" value="DNA_ligase_A_M"/>
    <property type="match status" value="1"/>
</dbReference>
<dbReference type="InterPro" id="IPR012340">
    <property type="entry name" value="NA-bd_OB-fold"/>
</dbReference>
<evidence type="ECO:0000256" key="3">
    <source>
        <dbReference type="ARBA" id="ARBA00022598"/>
    </source>
</evidence>
<dbReference type="Gene3D" id="3.30.1490.70">
    <property type="match status" value="1"/>
</dbReference>
<dbReference type="InterPro" id="IPR014146">
    <property type="entry name" value="LigD_ligase_dom"/>
</dbReference>
<evidence type="ECO:0000256" key="1">
    <source>
        <dbReference type="ARBA" id="ARBA00007572"/>
    </source>
</evidence>